<name>A0A0B1TC84_OESDE</name>
<evidence type="ECO:0000313" key="2">
    <source>
        <dbReference type="Proteomes" id="UP000053660"/>
    </source>
</evidence>
<reference evidence="1 2" key="1">
    <citation type="submission" date="2014-03" db="EMBL/GenBank/DDBJ databases">
        <title>Draft genome of the hookworm Oesophagostomum dentatum.</title>
        <authorList>
            <person name="Mitreva M."/>
        </authorList>
    </citation>
    <scope>NUCLEOTIDE SEQUENCE [LARGE SCALE GENOMIC DNA]</scope>
    <source>
        <strain evidence="1 2">OD-Hann</strain>
    </source>
</reference>
<proteinExistence type="predicted"/>
<accession>A0A0B1TC84</accession>
<evidence type="ECO:0000313" key="1">
    <source>
        <dbReference type="EMBL" id="KHJ94904.1"/>
    </source>
</evidence>
<organism evidence="1 2">
    <name type="scientific">Oesophagostomum dentatum</name>
    <name type="common">Nodular worm</name>
    <dbReference type="NCBI Taxonomy" id="61180"/>
    <lineage>
        <taxon>Eukaryota</taxon>
        <taxon>Metazoa</taxon>
        <taxon>Ecdysozoa</taxon>
        <taxon>Nematoda</taxon>
        <taxon>Chromadorea</taxon>
        <taxon>Rhabditida</taxon>
        <taxon>Rhabditina</taxon>
        <taxon>Rhabditomorpha</taxon>
        <taxon>Strongyloidea</taxon>
        <taxon>Strongylidae</taxon>
        <taxon>Oesophagostomum</taxon>
    </lineage>
</organism>
<dbReference type="AlphaFoldDB" id="A0A0B1TC84"/>
<gene>
    <name evidence="1" type="ORF">OESDEN_05165</name>
</gene>
<keyword evidence="2" id="KW-1185">Reference proteome</keyword>
<sequence length="224" mass="25595">MIISLGTLFVLSNSLWFFSVTLLLRNVDIIVSFDQNNERRCGYATNWAETLVDCHQRFPRKGAAQGLPGGPPINRPHSYGLLHSSGHATSGQCHDNRGGAHDHYAFSLLLQAAAVSFPFPAFYVIFHSCELAEKDYRSKHGLHEDDDYKGRLALREQRSNLINFIFKYRFQNIMDSPREALMRMIIMSVGEFGAVYKNPNDCKSRVALQGKVLLRMWRAKYEQH</sequence>
<dbReference type="Proteomes" id="UP000053660">
    <property type="component" value="Unassembled WGS sequence"/>
</dbReference>
<protein>
    <submittedName>
        <fullName evidence="1">Uncharacterized protein</fullName>
    </submittedName>
</protein>
<dbReference type="OrthoDB" id="5806212at2759"/>
<dbReference type="EMBL" id="KN550155">
    <property type="protein sequence ID" value="KHJ94904.1"/>
    <property type="molecule type" value="Genomic_DNA"/>
</dbReference>